<dbReference type="InterPro" id="IPR037278">
    <property type="entry name" value="ARFGAP/RecO"/>
</dbReference>
<proteinExistence type="inferred from homology"/>
<sequence length="240" mass="27310">MAVVTTKAIVLSSLKYSDTSLIVKCFTLQEGVKSYMLKGVLKAKRGKLKAAHFQPLTQLLIAANHSNKSSLHSIKEVQVIHPYETIHTSVVKQSIILFLSEILSKIIQEEEENVPLYQYLETSLVWIDTHDEVANFHLLFLLNLSKYLGFYPDTSESDKKAFSLLEGSFTDLVYEKGNLTGKEINLFKSLLGINFDAINSISYSKNDRQTILRIIIKYYELHLEGFRKPKSLDVLETVFS</sequence>
<accession>A0A420E5E4</accession>
<evidence type="ECO:0000256" key="7">
    <source>
        <dbReference type="HAMAP-Rule" id="MF_00201"/>
    </source>
</evidence>
<dbReference type="PANTHER" id="PTHR33991">
    <property type="entry name" value="DNA REPAIR PROTEIN RECO"/>
    <property type="match status" value="1"/>
</dbReference>
<keyword evidence="10" id="KW-1185">Reference proteome</keyword>
<dbReference type="Gene3D" id="2.40.50.140">
    <property type="entry name" value="Nucleic acid-binding proteins"/>
    <property type="match status" value="1"/>
</dbReference>
<evidence type="ECO:0000256" key="2">
    <source>
        <dbReference type="ARBA" id="ARBA00021310"/>
    </source>
</evidence>
<dbReference type="InterPro" id="IPR003717">
    <property type="entry name" value="RecO"/>
</dbReference>
<reference evidence="9 10" key="1">
    <citation type="submission" date="2018-09" db="EMBL/GenBank/DDBJ databases">
        <title>Genomic Encyclopedia of Archaeal and Bacterial Type Strains, Phase II (KMG-II): from individual species to whole genera.</title>
        <authorList>
            <person name="Goeker M."/>
        </authorList>
    </citation>
    <scope>NUCLEOTIDE SEQUENCE [LARGE SCALE GENOMIC DNA]</scope>
    <source>
        <strain evidence="9 10">DSM 16505</strain>
    </source>
</reference>
<dbReference type="SUPFAM" id="SSF57863">
    <property type="entry name" value="ArfGap/RecO-like zinc finger"/>
    <property type="match status" value="1"/>
</dbReference>
<keyword evidence="4 7" id="KW-0233">DNA recombination</keyword>
<evidence type="ECO:0000256" key="6">
    <source>
        <dbReference type="ARBA" id="ARBA00033409"/>
    </source>
</evidence>
<dbReference type="AlphaFoldDB" id="A0A420E5E4"/>
<dbReference type="GO" id="GO:0043590">
    <property type="term" value="C:bacterial nucleoid"/>
    <property type="evidence" value="ECO:0007669"/>
    <property type="project" value="TreeGrafter"/>
</dbReference>
<evidence type="ECO:0000256" key="4">
    <source>
        <dbReference type="ARBA" id="ARBA00023172"/>
    </source>
</evidence>
<dbReference type="HAMAP" id="MF_00201">
    <property type="entry name" value="RecO"/>
    <property type="match status" value="1"/>
</dbReference>
<protein>
    <recommendedName>
        <fullName evidence="2 7">DNA repair protein RecO</fullName>
    </recommendedName>
    <alternativeName>
        <fullName evidence="6 7">Recombination protein O</fullName>
    </alternativeName>
</protein>
<dbReference type="Pfam" id="PF02565">
    <property type="entry name" value="RecO_C"/>
    <property type="match status" value="1"/>
</dbReference>
<dbReference type="PANTHER" id="PTHR33991:SF1">
    <property type="entry name" value="DNA REPAIR PROTEIN RECO"/>
    <property type="match status" value="1"/>
</dbReference>
<evidence type="ECO:0000313" key="10">
    <source>
        <dbReference type="Proteomes" id="UP000285780"/>
    </source>
</evidence>
<keyword evidence="3 7" id="KW-0227">DNA damage</keyword>
<name>A0A420E5E4_9FLAO</name>
<comment type="function">
    <text evidence="7">Involved in DNA repair and RecF pathway recombination.</text>
</comment>
<dbReference type="Proteomes" id="UP000285780">
    <property type="component" value="Unassembled WGS sequence"/>
</dbReference>
<evidence type="ECO:0000256" key="5">
    <source>
        <dbReference type="ARBA" id="ARBA00023204"/>
    </source>
</evidence>
<dbReference type="GO" id="GO:0006310">
    <property type="term" value="P:DNA recombination"/>
    <property type="evidence" value="ECO:0007669"/>
    <property type="project" value="UniProtKB-UniRule"/>
</dbReference>
<dbReference type="InterPro" id="IPR042242">
    <property type="entry name" value="RecO_C"/>
</dbReference>
<dbReference type="Gene3D" id="1.20.1440.120">
    <property type="entry name" value="Recombination protein O, C-terminal domain"/>
    <property type="match status" value="1"/>
</dbReference>
<dbReference type="Pfam" id="PF11967">
    <property type="entry name" value="RecO_N"/>
    <property type="match status" value="1"/>
</dbReference>
<evidence type="ECO:0000256" key="1">
    <source>
        <dbReference type="ARBA" id="ARBA00007452"/>
    </source>
</evidence>
<dbReference type="GO" id="GO:0006302">
    <property type="term" value="P:double-strand break repair"/>
    <property type="evidence" value="ECO:0007669"/>
    <property type="project" value="TreeGrafter"/>
</dbReference>
<organism evidence="9 10">
    <name type="scientific">Tenacibaculum lutimaris</name>
    <dbReference type="NCBI Taxonomy" id="285258"/>
    <lineage>
        <taxon>Bacteria</taxon>
        <taxon>Pseudomonadati</taxon>
        <taxon>Bacteroidota</taxon>
        <taxon>Flavobacteriia</taxon>
        <taxon>Flavobacteriales</taxon>
        <taxon>Flavobacteriaceae</taxon>
        <taxon>Tenacibaculum</taxon>
    </lineage>
</organism>
<gene>
    <name evidence="7" type="primary">recO</name>
    <name evidence="9" type="ORF">C8N26_0674</name>
</gene>
<comment type="caution">
    <text evidence="9">The sequence shown here is derived from an EMBL/GenBank/DDBJ whole genome shotgun (WGS) entry which is preliminary data.</text>
</comment>
<evidence type="ECO:0000313" key="9">
    <source>
        <dbReference type="EMBL" id="RKF05270.1"/>
    </source>
</evidence>
<dbReference type="InterPro" id="IPR012340">
    <property type="entry name" value="NA-bd_OB-fold"/>
</dbReference>
<dbReference type="SUPFAM" id="SSF50249">
    <property type="entry name" value="Nucleic acid-binding proteins"/>
    <property type="match status" value="1"/>
</dbReference>
<feature type="domain" description="DNA replication/recombination mediator RecO N-terminal" evidence="8">
    <location>
        <begin position="1"/>
        <end position="83"/>
    </location>
</feature>
<dbReference type="NCBIfam" id="TIGR00613">
    <property type="entry name" value="reco"/>
    <property type="match status" value="1"/>
</dbReference>
<dbReference type="InterPro" id="IPR022572">
    <property type="entry name" value="DNA_rep/recomb_RecO_N"/>
</dbReference>
<keyword evidence="5 7" id="KW-0234">DNA repair</keyword>
<evidence type="ECO:0000259" key="8">
    <source>
        <dbReference type="Pfam" id="PF11967"/>
    </source>
</evidence>
<dbReference type="EMBL" id="RAQM01000006">
    <property type="protein sequence ID" value="RKF05270.1"/>
    <property type="molecule type" value="Genomic_DNA"/>
</dbReference>
<evidence type="ECO:0000256" key="3">
    <source>
        <dbReference type="ARBA" id="ARBA00022763"/>
    </source>
</evidence>
<dbReference type="RefSeq" id="WP_120185986.1">
    <property type="nucleotide sequence ID" value="NZ_RAQM01000006.1"/>
</dbReference>
<comment type="similarity">
    <text evidence="1 7">Belongs to the RecO family.</text>
</comment>